<reference evidence="3" key="1">
    <citation type="journal article" date="2023" name="Mol. Phylogenet. Evol.">
        <title>Genome-scale phylogeny and comparative genomics of the fungal order Sordariales.</title>
        <authorList>
            <person name="Hensen N."/>
            <person name="Bonometti L."/>
            <person name="Westerberg I."/>
            <person name="Brannstrom I.O."/>
            <person name="Guillou S."/>
            <person name="Cros-Aarteil S."/>
            <person name="Calhoun S."/>
            <person name="Haridas S."/>
            <person name="Kuo A."/>
            <person name="Mondo S."/>
            <person name="Pangilinan J."/>
            <person name="Riley R."/>
            <person name="LaButti K."/>
            <person name="Andreopoulos B."/>
            <person name="Lipzen A."/>
            <person name="Chen C."/>
            <person name="Yan M."/>
            <person name="Daum C."/>
            <person name="Ng V."/>
            <person name="Clum A."/>
            <person name="Steindorff A."/>
            <person name="Ohm R.A."/>
            <person name="Martin F."/>
            <person name="Silar P."/>
            <person name="Natvig D.O."/>
            <person name="Lalanne C."/>
            <person name="Gautier V."/>
            <person name="Ament-Velasquez S.L."/>
            <person name="Kruys A."/>
            <person name="Hutchinson M.I."/>
            <person name="Powell A.J."/>
            <person name="Barry K."/>
            <person name="Miller A.N."/>
            <person name="Grigoriev I.V."/>
            <person name="Debuchy R."/>
            <person name="Gladieux P."/>
            <person name="Hiltunen Thoren M."/>
            <person name="Johannesson H."/>
        </authorList>
    </citation>
    <scope>NUCLEOTIDE SEQUENCE</scope>
    <source>
        <strain evidence="3">PSN243</strain>
    </source>
</reference>
<reference evidence="3" key="2">
    <citation type="submission" date="2023-05" db="EMBL/GenBank/DDBJ databases">
        <authorList>
            <consortium name="Lawrence Berkeley National Laboratory"/>
            <person name="Steindorff A."/>
            <person name="Hensen N."/>
            <person name="Bonometti L."/>
            <person name="Westerberg I."/>
            <person name="Brannstrom I.O."/>
            <person name="Guillou S."/>
            <person name="Cros-Aarteil S."/>
            <person name="Calhoun S."/>
            <person name="Haridas S."/>
            <person name="Kuo A."/>
            <person name="Mondo S."/>
            <person name="Pangilinan J."/>
            <person name="Riley R."/>
            <person name="Labutti K."/>
            <person name="Andreopoulos B."/>
            <person name="Lipzen A."/>
            <person name="Chen C."/>
            <person name="Yanf M."/>
            <person name="Daum C."/>
            <person name="Ng V."/>
            <person name="Clum A."/>
            <person name="Ohm R."/>
            <person name="Martin F."/>
            <person name="Silar P."/>
            <person name="Natvig D."/>
            <person name="Lalanne C."/>
            <person name="Gautier V."/>
            <person name="Ament-Velasquez S.L."/>
            <person name="Kruys A."/>
            <person name="Hutchinson M.I."/>
            <person name="Powell A.J."/>
            <person name="Barry K."/>
            <person name="Miller A.N."/>
            <person name="Grigoriev I.V."/>
            <person name="Debuchy R."/>
            <person name="Gladieux P."/>
            <person name="Thoren M.H."/>
            <person name="Johannesson H."/>
        </authorList>
    </citation>
    <scope>NUCLEOTIDE SEQUENCE</scope>
    <source>
        <strain evidence="3">PSN243</strain>
    </source>
</reference>
<sequence length="273" mass="29922">MHIPLLLLSFLTPTLTTASLSASPSPSPLPYRTIANITLPATPLIFAAESYVLHHAPSFYNHSMRTWLYGALHLRHNPALASLVDPEVLALALILHDIASPHNLSHPLVTPHNRFEVDSANAAASFIRSHPDGKDWPDWRVQRVWDGIALHAEPKLALHKEADVFAIFWGNELDFSWGREGGEKKGITEEEYRAVERAFPRGEGGSSGMGLLGFVAWYCRYKPESTYVCSDSETDTWMQAYGEMLVPGYSAVGHRLLDGALAAAGVNVSAVGV</sequence>
<evidence type="ECO:0000256" key="1">
    <source>
        <dbReference type="SAM" id="SignalP"/>
    </source>
</evidence>
<feature type="chain" id="PRO_5043855123" description="HD domain-containing protein" evidence="1">
    <location>
        <begin position="19"/>
        <end position="273"/>
    </location>
</feature>
<organism evidence="3 4">
    <name type="scientific">Podospora aff. communis PSN243</name>
    <dbReference type="NCBI Taxonomy" id="3040156"/>
    <lineage>
        <taxon>Eukaryota</taxon>
        <taxon>Fungi</taxon>
        <taxon>Dikarya</taxon>
        <taxon>Ascomycota</taxon>
        <taxon>Pezizomycotina</taxon>
        <taxon>Sordariomycetes</taxon>
        <taxon>Sordariomycetidae</taxon>
        <taxon>Sordariales</taxon>
        <taxon>Podosporaceae</taxon>
        <taxon>Podospora</taxon>
    </lineage>
</organism>
<keyword evidence="4" id="KW-1185">Reference proteome</keyword>
<dbReference type="AlphaFoldDB" id="A0AAV9GNQ4"/>
<accession>A0AAV9GNQ4</accession>
<feature type="signal peptide" evidence="1">
    <location>
        <begin position="1"/>
        <end position="18"/>
    </location>
</feature>
<dbReference type="Pfam" id="PF01966">
    <property type="entry name" value="HD"/>
    <property type="match status" value="1"/>
</dbReference>
<comment type="caution">
    <text evidence="3">The sequence shown here is derived from an EMBL/GenBank/DDBJ whole genome shotgun (WGS) entry which is preliminary data.</text>
</comment>
<gene>
    <name evidence="3" type="ORF">QBC34DRAFT_449022</name>
</gene>
<evidence type="ECO:0000259" key="2">
    <source>
        <dbReference type="Pfam" id="PF01966"/>
    </source>
</evidence>
<evidence type="ECO:0000313" key="3">
    <source>
        <dbReference type="EMBL" id="KAK4449032.1"/>
    </source>
</evidence>
<evidence type="ECO:0000313" key="4">
    <source>
        <dbReference type="Proteomes" id="UP001321760"/>
    </source>
</evidence>
<proteinExistence type="predicted"/>
<dbReference type="SUPFAM" id="SSF109604">
    <property type="entry name" value="HD-domain/PDEase-like"/>
    <property type="match status" value="1"/>
</dbReference>
<protein>
    <recommendedName>
        <fullName evidence="2">HD domain-containing protein</fullName>
    </recommendedName>
</protein>
<name>A0AAV9GNQ4_9PEZI</name>
<dbReference type="InterPro" id="IPR006674">
    <property type="entry name" value="HD_domain"/>
</dbReference>
<dbReference type="Proteomes" id="UP001321760">
    <property type="component" value="Unassembled WGS sequence"/>
</dbReference>
<dbReference type="PANTHER" id="PTHR35569:SF1">
    <property type="entry name" value="CYANAMIDE HYDRATASE DDI2-RELATED"/>
    <property type="match status" value="1"/>
</dbReference>
<keyword evidence="1" id="KW-0732">Signal</keyword>
<dbReference type="Gene3D" id="1.10.3210.10">
    <property type="entry name" value="Hypothetical protein af1432"/>
    <property type="match status" value="1"/>
</dbReference>
<dbReference type="EMBL" id="MU865939">
    <property type="protein sequence ID" value="KAK4449032.1"/>
    <property type="molecule type" value="Genomic_DNA"/>
</dbReference>
<feature type="domain" description="HD" evidence="2">
    <location>
        <begin position="60"/>
        <end position="157"/>
    </location>
</feature>
<dbReference type="PANTHER" id="PTHR35569">
    <property type="entry name" value="CYANAMIDE HYDRATASE DDI2-RELATED"/>
    <property type="match status" value="1"/>
</dbReference>